<keyword evidence="1" id="KW-0378">Hydrolase</keyword>
<evidence type="ECO:0000259" key="4">
    <source>
        <dbReference type="SMART" id="SM00331"/>
    </source>
</evidence>
<feature type="transmembrane region" description="Helical" evidence="2">
    <location>
        <begin position="115"/>
        <end position="134"/>
    </location>
</feature>
<dbReference type="SMART" id="SM00331">
    <property type="entry name" value="PP2C_SIG"/>
    <property type="match status" value="1"/>
</dbReference>
<dbReference type="InterPro" id="IPR003018">
    <property type="entry name" value="GAF"/>
</dbReference>
<keyword evidence="2" id="KW-0472">Membrane</keyword>
<dbReference type="AlphaFoldDB" id="A0A975T1U5"/>
<dbReference type="InterPro" id="IPR052016">
    <property type="entry name" value="Bact_Sigma-Reg"/>
</dbReference>
<organism evidence="5 6">
    <name type="scientific">Nocardioides panacis</name>
    <dbReference type="NCBI Taxonomy" id="2849501"/>
    <lineage>
        <taxon>Bacteria</taxon>
        <taxon>Bacillati</taxon>
        <taxon>Actinomycetota</taxon>
        <taxon>Actinomycetes</taxon>
        <taxon>Propionibacteriales</taxon>
        <taxon>Nocardioidaceae</taxon>
        <taxon>Nocardioides</taxon>
    </lineage>
</organism>
<feature type="transmembrane region" description="Helical" evidence="2">
    <location>
        <begin position="72"/>
        <end position="94"/>
    </location>
</feature>
<evidence type="ECO:0000256" key="2">
    <source>
        <dbReference type="SAM" id="Phobius"/>
    </source>
</evidence>
<dbReference type="InterPro" id="IPR001932">
    <property type="entry name" value="PPM-type_phosphatase-like_dom"/>
</dbReference>
<feature type="domain" description="PPM-type phosphatase" evidence="4">
    <location>
        <begin position="547"/>
        <end position="756"/>
    </location>
</feature>
<evidence type="ECO:0000256" key="1">
    <source>
        <dbReference type="ARBA" id="ARBA00022801"/>
    </source>
</evidence>
<keyword evidence="6" id="KW-1185">Reference proteome</keyword>
<dbReference type="PANTHER" id="PTHR43156:SF2">
    <property type="entry name" value="STAGE II SPORULATION PROTEIN E"/>
    <property type="match status" value="1"/>
</dbReference>
<feature type="domain" description="GAF" evidence="3">
    <location>
        <begin position="355"/>
        <end position="518"/>
    </location>
</feature>
<dbReference type="RefSeq" id="WP_216941906.1">
    <property type="nucleotide sequence ID" value="NZ_CP077062.1"/>
</dbReference>
<dbReference type="EMBL" id="CP077062">
    <property type="protein sequence ID" value="QWZ10060.1"/>
    <property type="molecule type" value="Genomic_DNA"/>
</dbReference>
<gene>
    <name evidence="5" type="ORF">KRR39_10180</name>
</gene>
<dbReference type="Proteomes" id="UP000683575">
    <property type="component" value="Chromosome"/>
</dbReference>
<evidence type="ECO:0000313" key="5">
    <source>
        <dbReference type="EMBL" id="QWZ10060.1"/>
    </source>
</evidence>
<sequence>MAASDGCVTVPVRVRFPAVRMRRSVASTGSASLPIRRAFAATAPRERAQTLRGSQDPGVRPMQTRVDVEREWWLAGVLLLVVLVALDVLLGHQINGAYAGAAVLTATNAGVRRTASVAGLAVLASVASGVWNANLGGAEWAIRFAACVLICGLAVAVASVNDRRRSRLERTTELAQRVLDALAVELTGARTVKEVADGFVGHAVATLGATSAMVLTLDADDVLRTVTWHGRGGTGADQFQEVPLSGNLPGAVAAREGADLHYRSRAEIVSAFPALAGYYPTDRSLHLLPLHRDATTHGLLALTFPPDLFTPAEDGFLHSLAGALTSAILRAEELQDHDAATQRIALLAEASMTLSRSLDLETTLAEVGRLLVPRFADWCLLQLLRDGQLETVTVQHRDPDTTEWARSLTSAFPTRMDAPTGAPNVVRTGQSEIYPFLPAELVEASAVSPEHLAILQRLGFTSAIVAPLTGRDGVVGALTLIHAESGRRYQDADVAFLEEMADRVALALDTAATFQDQSQRLAGVTLVAEAAQRAILAQPPARIGPVSLSVRYLSAAAEAQVGGDLYEVVPAGSSVRLLVGDVRGKGLSAVRTATVVLGEFRAAAAGPGDVATVAREIDRRIPPYLLDTEEFVTAVLVDIAHDGHFQVVSCGHPAPVLLTAQGDIEEVELDSSPPLSLGVNPLTAHGKLAPGDRLLLFTDGMIEARSPTGEFINPAPFLPALARGEFNSALDALLASLTQAAGHRLDDDIALLLACYDPN</sequence>
<dbReference type="KEGG" id="nps:KRR39_10180"/>
<dbReference type="SMART" id="SM00065">
    <property type="entry name" value="GAF"/>
    <property type="match status" value="1"/>
</dbReference>
<evidence type="ECO:0000313" key="6">
    <source>
        <dbReference type="Proteomes" id="UP000683575"/>
    </source>
</evidence>
<keyword evidence="2" id="KW-0812">Transmembrane</keyword>
<accession>A0A975T1U5</accession>
<dbReference type="Pfam" id="PF07228">
    <property type="entry name" value="SpoIIE"/>
    <property type="match status" value="1"/>
</dbReference>
<feature type="transmembrane region" description="Helical" evidence="2">
    <location>
        <begin position="140"/>
        <end position="160"/>
    </location>
</feature>
<dbReference type="Pfam" id="PF01590">
    <property type="entry name" value="GAF"/>
    <property type="match status" value="1"/>
</dbReference>
<dbReference type="GO" id="GO:0016791">
    <property type="term" value="F:phosphatase activity"/>
    <property type="evidence" value="ECO:0007669"/>
    <property type="project" value="TreeGrafter"/>
</dbReference>
<proteinExistence type="predicted"/>
<dbReference type="PANTHER" id="PTHR43156">
    <property type="entry name" value="STAGE II SPORULATION PROTEIN E-RELATED"/>
    <property type="match status" value="1"/>
</dbReference>
<name>A0A975T1U5_9ACTN</name>
<protein>
    <submittedName>
        <fullName evidence="5">SpoIIE family protein phosphatase</fullName>
    </submittedName>
</protein>
<keyword evidence="2" id="KW-1133">Transmembrane helix</keyword>
<reference evidence="5" key="1">
    <citation type="submission" date="2021-06" db="EMBL/GenBank/DDBJ databases">
        <title>Complete genome sequence of Nocardioides sp. G188.</title>
        <authorList>
            <person name="Im W.-T."/>
        </authorList>
    </citation>
    <scope>NUCLEOTIDE SEQUENCE</scope>
    <source>
        <strain evidence="5">G188</strain>
    </source>
</reference>
<evidence type="ECO:0000259" key="3">
    <source>
        <dbReference type="SMART" id="SM00065"/>
    </source>
</evidence>